<reference evidence="1 2" key="2">
    <citation type="journal article" date="2019" name="ISME J.">
        <title>Cobaviruses - a new globally distributed phage group infecting Rhodobacteraceae in marine ecosystems.</title>
        <authorList>
            <person name="Bischoff V."/>
            <person name="Bunk B."/>
            <person name="Meier-Kolthoff J.P."/>
            <person name="Sproer C."/>
            <person name="Poehlein A."/>
            <person name="Dogs M."/>
            <person name="Nguyen M."/>
            <person name="Petersen J."/>
            <person name="Daniel R."/>
            <person name="Overmann J."/>
            <person name="Goker M."/>
            <person name="Simon M."/>
            <person name="Brinkhoff T."/>
            <person name="Moraru C."/>
        </authorList>
    </citation>
    <scope>NUCLEOTIDE SEQUENCE [LARGE SCALE GENOMIC DNA]</scope>
</reference>
<accession>A0A3G2YRC1</accession>
<keyword evidence="2" id="KW-1185">Reference proteome</keyword>
<sequence length="1484" mass="163623">MVTPITLDDAIANEEQLQLDSEGMDETLVFNPNSEVEKNKAQELAIATGEPVDQIEAEREVGDNRSEVLAKTQALNFDYALAIDKAYEDGLQPEEIAEVIKQRKAKGDDMTLGEYMLIQNLMLSDNDVDSYAARTMTNMEIWDNLVQSEFESNDQTGFSKFLTFLDVNLLRYFTLGAFEDTSFRSNREGEDIRSAFNRLKPEDFKVWAKDYVEERKSEGIFSEDSIWNLYKIANDSTYLGDDPMAAINAIFGFTDIATLGGTSLVKGGARGAVGVVKGTARAPKKLYGLYKARKPVDVVAVIGDEVAAAEVATKMVDDAGVQTDIVVAGRTLPEELDAVKGPVSRPSGVTTRNGTRKNVLAEKLEDLNRKGSFGEYVPPAVILEVATQTATKIAQNVGDVVVNTRRVIDEGSDDFKVVVRMGKDGSGKAFSRKADAEAVASVDPSLKVVKREEGRGWFVEAEQRLNVLGLPEAAELVEKSNFIGDTINKVFGASTIRLGDRLGGKFMQAEAGQNLVSGLVKPYQAKIQKVKGKELQNLADFTSQLRDGELSHLRQAPDSVSFKSLYKTMYGKVPDNATVEAYEALQDINDTTWQIKASERLKRTVAEGGVFAEFRDGYGDIAYRVDNRGITVPDNELILDVKTGRSLRKEELGPDQQVFKVPNVYFDHLFVTNVESTRVLERVDVMPYNVGGPRTNSEFRWFAGAVSEQRLASGNIISGGFKTLLGSFGKEQVETTVREVNAITKYVKGVMDDLGVEDIADLNLNKVQYDELGDIIRKNNSWNKHVTDLEDLKELAARYGLKFREEFVAKARDEQVSIREAGENPAMSGVNFGEAVGTRINMRRSDTPPMEYGGGKAVNANPISAIADQFGSEVFGYANRAASQNALVGWVKLAEKAEGLVQFPKGVPENDFLNRFLEAKVTNTGKFNDLAAQLREQQDVIKRRLNQPTWLSDKWEVFTNAATEAVFEKTGFKADLAKADPSGELLKVGFYSKFGFFNPDQFVLQALHSITIAAVSPVQGTKALGLTTPMLAITKLRNPATKAAAVKRLAKFSGIPEEELQSLVKYIDESGRNIVDNEVIELQAPQKFGTASSLAGKAKDRVGRALDKSTIFFSEGERVTRMVGITTAFFEHRAKRPNINPLSPEGKLWITNREQDLTFRMTSQSRSFAQSGPMRVPTQWLSFSLRSLENIVVGRNFTAGERARMFLVMGPMFGLTGLGAGKTAGYVVEQLGYDPESPDTVEIHNRIKYGLMDALLSNALGTETAYATRVAVTDQLIDTYKGLFEESLAATVFGPSGQIAGDMLSVASSAVKAMVGGRTEMVREDLTQLVRNISTADKAFKIKELIESGNYRSKTRKLAVSNLPPEAAAAVLFGATPAPVQNFYDYNEMVFKKNQAYRDFSKDMKAKATLAVNLLTNGDKDDMLRGTKLWEEISDQIWSSNFSNELKGQLQRGVVRVDSIPEIMRNAMRLGLEFDAELLNQQTQ</sequence>
<protein>
    <submittedName>
        <fullName evidence="1">Internal virion protein D</fullName>
    </submittedName>
</protein>
<dbReference type="EMBL" id="MF431616">
    <property type="protein sequence ID" value="AYP28096.2"/>
    <property type="molecule type" value="Genomic_DNA"/>
</dbReference>
<evidence type="ECO:0000313" key="1">
    <source>
        <dbReference type="EMBL" id="AYP28096.2"/>
    </source>
</evidence>
<organism evidence="1 2">
    <name type="scientific">Lentibacter phage vB_LenP_ICBM2</name>
    <dbReference type="NCBI Taxonomy" id="2847823"/>
    <lineage>
        <taxon>Viruses</taxon>
        <taxon>Duplodnaviria</taxon>
        <taxon>Heunggongvirae</taxon>
        <taxon>Uroviricota</taxon>
        <taxon>Caudoviricetes</taxon>
        <taxon>Zobellviridae</taxon>
        <taxon>Cobavirinae</taxon>
        <taxon>Veravirus</taxon>
        <taxon>Veravirus septentrionalis</taxon>
    </lineage>
</organism>
<evidence type="ECO:0000313" key="2">
    <source>
        <dbReference type="Proteomes" id="UP000273515"/>
    </source>
</evidence>
<dbReference type="Proteomes" id="UP000273515">
    <property type="component" value="Segment"/>
</dbReference>
<gene>
    <name evidence="1" type="ORF">vBLenPICBM2__36</name>
</gene>
<proteinExistence type="predicted"/>
<name>A0A3G2YRC1_9CAUD</name>
<reference evidence="2" key="1">
    <citation type="submission" date="2017-07" db="EMBL/GenBank/DDBJ databases">
        <title>Cobaviruses - a newly discovered phage group infecting protist-associated Rhodobacteraceae is ubiquitous in highly productive marine areas.</title>
        <authorList>
            <person name="Bischoff V."/>
            <person name="Bunk B."/>
            <person name="Meier-Kolthoff J."/>
            <person name="Sproer C."/>
            <person name="Poehlein A."/>
            <person name="Dogs M."/>
            <person name="Daniel R."/>
            <person name="Overmann J."/>
            <person name="Goker M."/>
            <person name="Simon M."/>
            <person name="Brinkhoff T."/>
            <person name="Moraru C."/>
        </authorList>
    </citation>
    <scope>NUCLEOTIDE SEQUENCE [LARGE SCALE GENOMIC DNA]</scope>
</reference>